<comment type="subcellular location">
    <subcellularLocation>
        <location evidence="12">Cytoplasm</location>
    </subcellularLocation>
    <text evidence="12">About half TF is bound to the ribosome near the polypeptide exit tunnel while the other half is free in the cytoplasm.</text>
</comment>
<dbReference type="GO" id="GO:0051083">
    <property type="term" value="P:'de novo' cotranslational protein folding"/>
    <property type="evidence" value="ECO:0007669"/>
    <property type="project" value="TreeGrafter"/>
</dbReference>
<dbReference type="InterPro" id="IPR008880">
    <property type="entry name" value="Trigger_fac_C"/>
</dbReference>
<dbReference type="InterPro" id="IPR001179">
    <property type="entry name" value="PPIase_FKBP_dom"/>
</dbReference>
<evidence type="ECO:0000256" key="9">
    <source>
        <dbReference type="ARBA" id="ARBA00023306"/>
    </source>
</evidence>
<evidence type="ECO:0000256" key="13">
    <source>
        <dbReference type="PROSITE-ProRule" id="PRU00277"/>
    </source>
</evidence>
<evidence type="ECO:0000256" key="4">
    <source>
        <dbReference type="ARBA" id="ARBA00016902"/>
    </source>
</evidence>
<protein>
    <recommendedName>
        <fullName evidence="4 12">Trigger factor</fullName>
        <shortName evidence="12">TF</shortName>
        <ecNumber evidence="3 12">5.2.1.8</ecNumber>
    </recommendedName>
    <alternativeName>
        <fullName evidence="11 12">PPIase</fullName>
    </alternativeName>
</protein>
<keyword evidence="18" id="KW-1185">Reference proteome</keyword>
<evidence type="ECO:0000256" key="15">
    <source>
        <dbReference type="SAM" id="Coils"/>
    </source>
</evidence>
<dbReference type="GO" id="GO:0043335">
    <property type="term" value="P:protein unfolding"/>
    <property type="evidence" value="ECO:0007669"/>
    <property type="project" value="TreeGrafter"/>
</dbReference>
<dbReference type="Pfam" id="PF05698">
    <property type="entry name" value="Trigger_C"/>
    <property type="match status" value="1"/>
</dbReference>
<dbReference type="EC" id="5.2.1.8" evidence="3 12"/>
<dbReference type="InterPro" id="IPR036611">
    <property type="entry name" value="Trigger_fac_ribosome-bd_sf"/>
</dbReference>
<name>A0A975GAR2_9THEO</name>
<feature type="coiled-coil region" evidence="15">
    <location>
        <begin position="261"/>
        <end position="288"/>
    </location>
</feature>
<comment type="catalytic activity">
    <reaction evidence="1 12 13">
        <text>[protein]-peptidylproline (omega=180) = [protein]-peptidylproline (omega=0)</text>
        <dbReference type="Rhea" id="RHEA:16237"/>
        <dbReference type="Rhea" id="RHEA-COMP:10747"/>
        <dbReference type="Rhea" id="RHEA-COMP:10748"/>
        <dbReference type="ChEBI" id="CHEBI:83833"/>
        <dbReference type="ChEBI" id="CHEBI:83834"/>
        <dbReference type="EC" id="5.2.1.8"/>
    </reaction>
</comment>
<dbReference type="GO" id="GO:0043022">
    <property type="term" value="F:ribosome binding"/>
    <property type="evidence" value="ECO:0007669"/>
    <property type="project" value="TreeGrafter"/>
</dbReference>
<keyword evidence="8 12" id="KW-0413">Isomerase</keyword>
<dbReference type="InterPro" id="IPR005215">
    <property type="entry name" value="Trig_fac"/>
</dbReference>
<dbReference type="InterPro" id="IPR037041">
    <property type="entry name" value="Trigger_fac_C_sf"/>
</dbReference>
<dbReference type="GO" id="GO:0003755">
    <property type="term" value="F:peptidyl-prolyl cis-trans isomerase activity"/>
    <property type="evidence" value="ECO:0007669"/>
    <property type="project" value="UniProtKB-UniRule"/>
</dbReference>
<dbReference type="NCBIfam" id="TIGR00115">
    <property type="entry name" value="tig"/>
    <property type="match status" value="1"/>
</dbReference>
<gene>
    <name evidence="12" type="primary">tig</name>
    <name evidence="17" type="ORF">ACETAC_02260</name>
</gene>
<dbReference type="SUPFAM" id="SSF54534">
    <property type="entry name" value="FKBP-like"/>
    <property type="match status" value="1"/>
</dbReference>
<dbReference type="KEGG" id="aaut:ACETAC_02260"/>
<dbReference type="InterPro" id="IPR027304">
    <property type="entry name" value="Trigger_fact/SurA_dom_sf"/>
</dbReference>
<keyword evidence="7 12" id="KW-0143">Chaperone</keyword>
<keyword evidence="6 12" id="KW-0697">Rotamase</keyword>
<keyword evidence="15" id="KW-0175">Coiled coil</keyword>
<dbReference type="PANTHER" id="PTHR30560:SF3">
    <property type="entry name" value="TRIGGER FACTOR-LIKE PROTEIN TIG, CHLOROPLASTIC"/>
    <property type="match status" value="1"/>
</dbReference>
<dbReference type="PIRSF" id="PIRSF003095">
    <property type="entry name" value="Trigger_factor"/>
    <property type="match status" value="1"/>
</dbReference>
<proteinExistence type="inferred from homology"/>
<evidence type="ECO:0000256" key="14">
    <source>
        <dbReference type="RuleBase" id="RU003914"/>
    </source>
</evidence>
<evidence type="ECO:0000256" key="8">
    <source>
        <dbReference type="ARBA" id="ARBA00023235"/>
    </source>
</evidence>
<keyword evidence="9 12" id="KW-0131">Cell cycle</keyword>
<dbReference type="InterPro" id="IPR046357">
    <property type="entry name" value="PPIase_dom_sf"/>
</dbReference>
<dbReference type="Proteomes" id="UP000671913">
    <property type="component" value="Chromosome"/>
</dbReference>
<dbReference type="RefSeq" id="WP_284680455.1">
    <property type="nucleotide sequence ID" value="NZ_CP060096.1"/>
</dbReference>
<dbReference type="FunFam" id="3.10.50.40:FF:000001">
    <property type="entry name" value="Trigger factor"/>
    <property type="match status" value="1"/>
</dbReference>
<dbReference type="HAMAP" id="MF_00303">
    <property type="entry name" value="Trigger_factor_Tig"/>
    <property type="match status" value="1"/>
</dbReference>
<dbReference type="Gene3D" id="3.30.70.1050">
    <property type="entry name" value="Trigger factor ribosome-binding domain"/>
    <property type="match status" value="1"/>
</dbReference>
<dbReference type="GO" id="GO:0044183">
    <property type="term" value="F:protein folding chaperone"/>
    <property type="evidence" value="ECO:0007669"/>
    <property type="project" value="TreeGrafter"/>
</dbReference>
<accession>A0A975GAR2</accession>
<comment type="domain">
    <text evidence="12">Consists of 3 domains; the N-terminus binds the ribosome, the middle domain has PPIase activity, while the C-terminus has intrinsic chaperone activity on its own.</text>
</comment>
<dbReference type="PANTHER" id="PTHR30560">
    <property type="entry name" value="TRIGGER FACTOR CHAPERONE AND PEPTIDYL-PROLYL CIS/TRANS ISOMERASE"/>
    <property type="match status" value="1"/>
</dbReference>
<keyword evidence="12" id="KW-0963">Cytoplasm</keyword>
<reference evidence="17" key="1">
    <citation type="submission" date="2020-08" db="EMBL/GenBank/DDBJ databases">
        <title>Genomic insights into the carbon and energy metabolism of the first obligate autotrophic acetogenic bacterium Aceticella autotrophica gen. nov., sp. nov.</title>
        <authorList>
            <person name="Toshchakov S.V."/>
            <person name="Elcheninov A.G."/>
            <person name="Kublanov I.V."/>
            <person name="Frolov E.N."/>
            <person name="Lebedinsky A.V."/>
        </authorList>
    </citation>
    <scope>NUCLEOTIDE SEQUENCE</scope>
    <source>
        <strain evidence="17">3443-3Ac</strain>
    </source>
</reference>
<sequence>MGSNLKKIEKSVAIIELNIPKETFENSMNFAYKKNADKFNIPGFRRGKAPMAIVERYYGEGILYEDAIEHAFPVAYKEAIESLKIDPVDTPNIDVLQIGKGKDLIIEVRVPVMPEVELGEYKDIEVEKIEYDVTEEEIMNRLQEMRQKSARIIPVEDRPAQTGDIVIIDFEGFIDGEPFEKGKAENYELELGSNTFIPGFEEQIVGHNINDEFDVDVTFPENYRVDDLKSKPVVFKVKLKAIKQKELPDLSDDFAKDVSEHDTLDELKESIKKEIQEEKRHYAEEEMKENAAKKVVQNSKVEIPDVMIERQIDISLKELDYNLRYQGLYLDKYLEITGKSKDDLRAEMRNAAESRVKMQLVIDKIGKLENIEATDEEIEEKIAEIAKEYNITAEKLKEELNENQINNIKDDIIYFKTIDFIFNNSKIVNKEE</sequence>
<comment type="similarity">
    <text evidence="2 12 14">Belongs to the FKBP-type PPIase family. Tig subfamily.</text>
</comment>
<evidence type="ECO:0000259" key="16">
    <source>
        <dbReference type="PROSITE" id="PS50059"/>
    </source>
</evidence>
<dbReference type="Gene3D" id="3.10.50.40">
    <property type="match status" value="1"/>
</dbReference>
<dbReference type="InterPro" id="IPR008881">
    <property type="entry name" value="Trigger_fac_ribosome-bd_bac"/>
</dbReference>
<evidence type="ECO:0000256" key="7">
    <source>
        <dbReference type="ARBA" id="ARBA00023186"/>
    </source>
</evidence>
<dbReference type="Pfam" id="PF05697">
    <property type="entry name" value="Trigger_N"/>
    <property type="match status" value="1"/>
</dbReference>
<evidence type="ECO:0000256" key="2">
    <source>
        <dbReference type="ARBA" id="ARBA00005464"/>
    </source>
</evidence>
<dbReference type="SUPFAM" id="SSF109998">
    <property type="entry name" value="Triger factor/SurA peptide-binding domain-like"/>
    <property type="match status" value="1"/>
</dbReference>
<keyword evidence="5 12" id="KW-0132">Cell division</keyword>
<dbReference type="GO" id="GO:0015031">
    <property type="term" value="P:protein transport"/>
    <property type="evidence" value="ECO:0007669"/>
    <property type="project" value="UniProtKB-UniRule"/>
</dbReference>
<dbReference type="AlphaFoldDB" id="A0A975GAR2"/>
<dbReference type="Pfam" id="PF00254">
    <property type="entry name" value="FKBP_C"/>
    <property type="match status" value="1"/>
</dbReference>
<evidence type="ECO:0000256" key="11">
    <source>
        <dbReference type="ARBA" id="ARBA00029986"/>
    </source>
</evidence>
<dbReference type="GO" id="GO:0051301">
    <property type="term" value="P:cell division"/>
    <property type="evidence" value="ECO:0007669"/>
    <property type="project" value="UniProtKB-KW"/>
</dbReference>
<dbReference type="GO" id="GO:0005737">
    <property type="term" value="C:cytoplasm"/>
    <property type="evidence" value="ECO:0007669"/>
    <property type="project" value="UniProtKB-SubCell"/>
</dbReference>
<dbReference type="SUPFAM" id="SSF102735">
    <property type="entry name" value="Trigger factor ribosome-binding domain"/>
    <property type="match status" value="1"/>
</dbReference>
<feature type="coiled-coil region" evidence="15">
    <location>
        <begin position="368"/>
        <end position="406"/>
    </location>
</feature>
<feature type="domain" description="PPIase FKBP-type" evidence="16">
    <location>
        <begin position="163"/>
        <end position="243"/>
    </location>
</feature>
<evidence type="ECO:0000313" key="17">
    <source>
        <dbReference type="EMBL" id="QSZ27744.1"/>
    </source>
</evidence>
<evidence type="ECO:0000256" key="5">
    <source>
        <dbReference type="ARBA" id="ARBA00022618"/>
    </source>
</evidence>
<evidence type="ECO:0000313" key="18">
    <source>
        <dbReference type="Proteomes" id="UP000671913"/>
    </source>
</evidence>
<organism evidence="17 18">
    <name type="scientific">Aceticella autotrophica</name>
    <dbReference type="NCBI Taxonomy" id="2755338"/>
    <lineage>
        <taxon>Bacteria</taxon>
        <taxon>Bacillati</taxon>
        <taxon>Bacillota</taxon>
        <taxon>Clostridia</taxon>
        <taxon>Thermoanaerobacterales</taxon>
        <taxon>Thermoanaerobacteraceae</taxon>
        <taxon>Aceticella</taxon>
    </lineage>
</organism>
<evidence type="ECO:0000256" key="1">
    <source>
        <dbReference type="ARBA" id="ARBA00000971"/>
    </source>
</evidence>
<dbReference type="PROSITE" id="PS50059">
    <property type="entry name" value="FKBP_PPIASE"/>
    <property type="match status" value="1"/>
</dbReference>
<dbReference type="EMBL" id="CP060096">
    <property type="protein sequence ID" value="QSZ27744.1"/>
    <property type="molecule type" value="Genomic_DNA"/>
</dbReference>
<dbReference type="Gene3D" id="1.10.3120.10">
    <property type="entry name" value="Trigger factor, C-terminal domain"/>
    <property type="match status" value="1"/>
</dbReference>
<evidence type="ECO:0000256" key="3">
    <source>
        <dbReference type="ARBA" id="ARBA00013194"/>
    </source>
</evidence>
<comment type="function">
    <text evidence="10 12">Involved in protein export. Acts as a chaperone by maintaining the newly synthesized protein in an open conformation. Functions as a peptidyl-prolyl cis-trans isomerase.</text>
</comment>
<evidence type="ECO:0000256" key="10">
    <source>
        <dbReference type="ARBA" id="ARBA00024849"/>
    </source>
</evidence>
<evidence type="ECO:0000256" key="6">
    <source>
        <dbReference type="ARBA" id="ARBA00023110"/>
    </source>
</evidence>
<evidence type="ECO:0000256" key="12">
    <source>
        <dbReference type="HAMAP-Rule" id="MF_00303"/>
    </source>
</evidence>